<dbReference type="EMBL" id="AP025628">
    <property type="protein sequence ID" value="BDG59718.1"/>
    <property type="molecule type" value="Genomic_DNA"/>
</dbReference>
<evidence type="ECO:0000313" key="3">
    <source>
        <dbReference type="Proteomes" id="UP001163687"/>
    </source>
</evidence>
<name>A0AA35G7U9_9FIRM</name>
<protein>
    <submittedName>
        <fullName evidence="2">Uncharacterized protein</fullName>
    </submittedName>
</protein>
<keyword evidence="3" id="KW-1185">Reference proteome</keyword>
<organism evidence="2 3">
    <name type="scientific">Caldinitratiruptor microaerophilus</name>
    <dbReference type="NCBI Taxonomy" id="671077"/>
    <lineage>
        <taxon>Bacteria</taxon>
        <taxon>Bacillati</taxon>
        <taxon>Bacillota</taxon>
        <taxon>Clostridia</taxon>
        <taxon>Eubacteriales</taxon>
        <taxon>Symbiobacteriaceae</taxon>
        <taxon>Caldinitratiruptor</taxon>
    </lineage>
</organism>
<reference evidence="2" key="1">
    <citation type="submission" date="2022-03" db="EMBL/GenBank/DDBJ databases">
        <title>Complete genome sequence of Caldinitratiruptor microaerophilus.</title>
        <authorList>
            <person name="Mukaiyama R."/>
            <person name="Nishiyama T."/>
            <person name="Ueda K."/>
        </authorList>
    </citation>
    <scope>NUCLEOTIDE SEQUENCE</scope>
    <source>
        <strain evidence="2">JCM 16183</strain>
    </source>
</reference>
<gene>
    <name evidence="2" type="ORF">caldi_08080</name>
</gene>
<sequence length="61" mass="7105">MAEKWENLWKEAERAMDQGVTAWADALIERAVELMPEDHPIKRLRNGKPSRHAQPSERPRA</sequence>
<accession>A0AA35G7U9</accession>
<dbReference type="Proteomes" id="UP001163687">
    <property type="component" value="Chromosome"/>
</dbReference>
<feature type="region of interest" description="Disordered" evidence="1">
    <location>
        <begin position="36"/>
        <end position="61"/>
    </location>
</feature>
<evidence type="ECO:0000256" key="1">
    <source>
        <dbReference type="SAM" id="MobiDB-lite"/>
    </source>
</evidence>
<proteinExistence type="predicted"/>
<feature type="compositionally biased region" description="Basic residues" evidence="1">
    <location>
        <begin position="42"/>
        <end position="51"/>
    </location>
</feature>
<dbReference type="AlphaFoldDB" id="A0AA35G7U9"/>
<dbReference type="KEGG" id="cmic:caldi_08080"/>
<evidence type="ECO:0000313" key="2">
    <source>
        <dbReference type="EMBL" id="BDG59718.1"/>
    </source>
</evidence>